<evidence type="ECO:0000256" key="5">
    <source>
        <dbReference type="ARBA" id="ARBA00022833"/>
    </source>
</evidence>
<dbReference type="Pfam" id="PF00096">
    <property type="entry name" value="zf-C2H2"/>
    <property type="match status" value="2"/>
</dbReference>
<keyword evidence="3" id="KW-0677">Repeat</keyword>
<reference evidence="12" key="2">
    <citation type="submission" date="2025-09" db="UniProtKB">
        <authorList>
            <consortium name="Ensembl"/>
        </authorList>
    </citation>
    <scope>IDENTIFICATION</scope>
</reference>
<dbReference type="PANTHER" id="PTHR24394">
    <property type="entry name" value="ZINC FINGER PROTEIN"/>
    <property type="match status" value="1"/>
</dbReference>
<dbReference type="FunFam" id="3.30.160.60:FF:001732">
    <property type="entry name" value="Zgc:162936"/>
    <property type="match status" value="1"/>
</dbReference>
<dbReference type="Proteomes" id="UP000261380">
    <property type="component" value="Unplaced"/>
</dbReference>
<keyword evidence="4 9" id="KW-0863">Zinc-finger</keyword>
<dbReference type="PROSITE" id="PS50157">
    <property type="entry name" value="ZINC_FINGER_C2H2_2"/>
    <property type="match status" value="5"/>
</dbReference>
<dbReference type="GO" id="GO:0008270">
    <property type="term" value="F:zinc ion binding"/>
    <property type="evidence" value="ECO:0007669"/>
    <property type="project" value="UniProtKB-KW"/>
</dbReference>
<evidence type="ECO:0000256" key="4">
    <source>
        <dbReference type="ARBA" id="ARBA00022771"/>
    </source>
</evidence>
<evidence type="ECO:0000256" key="7">
    <source>
        <dbReference type="ARBA" id="ARBA00023163"/>
    </source>
</evidence>
<dbReference type="GO" id="GO:0045893">
    <property type="term" value="P:positive regulation of DNA-templated transcription"/>
    <property type="evidence" value="ECO:0007669"/>
    <property type="project" value="UniProtKB-ARBA"/>
</dbReference>
<keyword evidence="8" id="KW-0539">Nucleus</keyword>
<dbReference type="Ensembl" id="ENSXCOT00000011407.1">
    <property type="protein sequence ID" value="ENSXCOP00000011276.1"/>
    <property type="gene ID" value="ENSXCOG00000008522.1"/>
</dbReference>
<dbReference type="AlphaFoldDB" id="A0A3B5LPA7"/>
<keyword evidence="13" id="KW-1185">Reference proteome</keyword>
<evidence type="ECO:0000256" key="3">
    <source>
        <dbReference type="ARBA" id="ARBA00022737"/>
    </source>
</evidence>
<keyword evidence="7" id="KW-0804">Transcription</keyword>
<dbReference type="Gene3D" id="3.30.160.60">
    <property type="entry name" value="Classic Zinc Finger"/>
    <property type="match status" value="5"/>
</dbReference>
<keyword evidence="5" id="KW-0862">Zinc</keyword>
<feature type="domain" description="C2H2-type" evidence="11">
    <location>
        <begin position="2"/>
        <end position="29"/>
    </location>
</feature>
<evidence type="ECO:0000259" key="11">
    <source>
        <dbReference type="PROSITE" id="PS50157"/>
    </source>
</evidence>
<dbReference type="GO" id="GO:0043565">
    <property type="term" value="F:sequence-specific DNA binding"/>
    <property type="evidence" value="ECO:0007669"/>
    <property type="project" value="UniProtKB-ARBA"/>
</dbReference>
<dbReference type="GeneTree" id="ENSGT00940000162287"/>
<feature type="compositionally biased region" description="Basic and acidic residues" evidence="10">
    <location>
        <begin position="28"/>
        <end position="38"/>
    </location>
</feature>
<evidence type="ECO:0000256" key="1">
    <source>
        <dbReference type="ARBA" id="ARBA00004123"/>
    </source>
</evidence>
<organism evidence="12 13">
    <name type="scientific">Xiphophorus couchianus</name>
    <name type="common">Monterrey platyfish</name>
    <dbReference type="NCBI Taxonomy" id="32473"/>
    <lineage>
        <taxon>Eukaryota</taxon>
        <taxon>Metazoa</taxon>
        <taxon>Chordata</taxon>
        <taxon>Craniata</taxon>
        <taxon>Vertebrata</taxon>
        <taxon>Euteleostomi</taxon>
        <taxon>Actinopterygii</taxon>
        <taxon>Neopterygii</taxon>
        <taxon>Teleostei</taxon>
        <taxon>Neoteleostei</taxon>
        <taxon>Acanthomorphata</taxon>
        <taxon>Ovalentaria</taxon>
        <taxon>Atherinomorphae</taxon>
        <taxon>Cyprinodontiformes</taxon>
        <taxon>Poeciliidae</taxon>
        <taxon>Poeciliinae</taxon>
        <taxon>Xiphophorus</taxon>
    </lineage>
</organism>
<name>A0A3B5LPA7_9TELE</name>
<sequence length="285" mass="33230">MLPCPECPAKFQYPVYLFRHLQTHKNKDKSIQKSEGETLMKPQQSSESVKEKKSHKLLRCSLCKQTFDDAQILRTHSLTHISKSSLNQCPYCKNKFTSRHSLIRHMVRHTGDKPFSCVTCGRQFYKSIYLKIHSETCAPPRNSPPKEADSTCDSCFSRYDHLKVHQALNESHTSRQESNQPTDNIAKQLDGIRKEILVKIHPLFNKDLKFVCSYCPRAFKNSWQLNVHTRLHTGERPYSCEHCGEKFIRSDYLLRHYPKCKDATRSVKLNHFLKGHVQLVRSLIM</sequence>
<dbReference type="FunFam" id="3.30.160.60:FF:000446">
    <property type="entry name" value="Zinc finger protein"/>
    <property type="match status" value="1"/>
</dbReference>
<feature type="domain" description="C2H2-type" evidence="11">
    <location>
        <begin position="238"/>
        <end position="256"/>
    </location>
</feature>
<evidence type="ECO:0000256" key="6">
    <source>
        <dbReference type="ARBA" id="ARBA00023015"/>
    </source>
</evidence>
<feature type="domain" description="C2H2-type" evidence="11">
    <location>
        <begin position="210"/>
        <end position="237"/>
    </location>
</feature>
<dbReference type="SUPFAM" id="SSF57667">
    <property type="entry name" value="beta-beta-alpha zinc fingers"/>
    <property type="match status" value="3"/>
</dbReference>
<keyword evidence="2" id="KW-0479">Metal-binding</keyword>
<evidence type="ECO:0000256" key="9">
    <source>
        <dbReference type="PROSITE-ProRule" id="PRU00042"/>
    </source>
</evidence>
<dbReference type="Pfam" id="PF13894">
    <property type="entry name" value="zf-C2H2_4"/>
    <property type="match status" value="1"/>
</dbReference>
<keyword evidence="6" id="KW-0805">Transcription regulation</keyword>
<dbReference type="GO" id="GO:0005634">
    <property type="term" value="C:nucleus"/>
    <property type="evidence" value="ECO:0007669"/>
    <property type="project" value="UniProtKB-SubCell"/>
</dbReference>
<dbReference type="Pfam" id="PF13913">
    <property type="entry name" value="zf-C2HC_2"/>
    <property type="match status" value="1"/>
</dbReference>
<evidence type="ECO:0000256" key="8">
    <source>
        <dbReference type="ARBA" id="ARBA00023242"/>
    </source>
</evidence>
<dbReference type="GO" id="GO:0000981">
    <property type="term" value="F:DNA-binding transcription factor activity, RNA polymerase II-specific"/>
    <property type="evidence" value="ECO:0007669"/>
    <property type="project" value="TreeGrafter"/>
</dbReference>
<evidence type="ECO:0000256" key="10">
    <source>
        <dbReference type="SAM" id="MobiDB-lite"/>
    </source>
</evidence>
<dbReference type="STRING" id="32473.ENSXCOP00000011276"/>
<dbReference type="SMART" id="SM00355">
    <property type="entry name" value="ZnF_C2H2"/>
    <property type="match status" value="6"/>
</dbReference>
<dbReference type="GO" id="GO:0005694">
    <property type="term" value="C:chromosome"/>
    <property type="evidence" value="ECO:0007669"/>
    <property type="project" value="UniProtKB-ARBA"/>
</dbReference>
<dbReference type="PROSITE" id="PS00028">
    <property type="entry name" value="ZINC_FINGER_C2H2_1"/>
    <property type="match status" value="4"/>
</dbReference>
<protein>
    <recommendedName>
        <fullName evidence="11">C2H2-type domain-containing protein</fullName>
    </recommendedName>
</protein>
<comment type="subcellular location">
    <subcellularLocation>
        <location evidence="1">Nucleus</location>
    </subcellularLocation>
</comment>
<dbReference type="PANTHER" id="PTHR24394:SF48">
    <property type="entry name" value="ZINC FINGER PROTEIN 771"/>
    <property type="match status" value="1"/>
</dbReference>
<evidence type="ECO:0000313" key="13">
    <source>
        <dbReference type="Proteomes" id="UP000261380"/>
    </source>
</evidence>
<proteinExistence type="predicted"/>
<reference evidence="12" key="1">
    <citation type="submission" date="2025-08" db="UniProtKB">
        <authorList>
            <consortium name="Ensembl"/>
        </authorList>
    </citation>
    <scope>IDENTIFICATION</scope>
</reference>
<feature type="domain" description="C2H2-type" evidence="11">
    <location>
        <begin position="58"/>
        <end position="85"/>
    </location>
</feature>
<evidence type="ECO:0000256" key="2">
    <source>
        <dbReference type="ARBA" id="ARBA00022723"/>
    </source>
</evidence>
<accession>A0A3B5LPA7</accession>
<feature type="domain" description="C2H2-type" evidence="11">
    <location>
        <begin position="87"/>
        <end position="114"/>
    </location>
</feature>
<dbReference type="InterPro" id="IPR013087">
    <property type="entry name" value="Znf_C2H2_type"/>
</dbReference>
<dbReference type="InterPro" id="IPR036236">
    <property type="entry name" value="Znf_C2H2_sf"/>
</dbReference>
<evidence type="ECO:0000313" key="12">
    <source>
        <dbReference type="Ensembl" id="ENSXCOP00000011276.1"/>
    </source>
</evidence>
<feature type="region of interest" description="Disordered" evidence="10">
    <location>
        <begin position="27"/>
        <end position="52"/>
    </location>
</feature>